<dbReference type="GO" id="GO:0016539">
    <property type="term" value="P:intein-mediated protein splicing"/>
    <property type="evidence" value="ECO:0007669"/>
    <property type="project" value="InterPro"/>
</dbReference>
<sequence>MIRAPLKCSCACWWLWVPSPLRSCGGAPATDNGRNNGTCYPVRWSPDGDEKTPAKAWFNKYVVASVTERDKVTSHGKDIHTVYEYTGPAWSKSDDEFTRPSLQTFSDWRGYREVAVTKGSSVSGADALQAQSHSAARYFLGVGGQVKDSTNTETLLAADDPQYAGMTAETITYLDSGKAVKKRTLNYPWSKQTASRPREAEDATDLDPLLAHRSGVKRTDAIQTVDTSWRAVRTLTSVDETYGLPIHVETAVVKPNGTGVILSDQTCTVTTYVHNPVAWLIGLPKSQRSTGTSCAAYGTADPATKLIKSVRNSYDGSTAGIEIPSRGLVTTVTGVDGTGTSDVVAARTTYDALGRILTVTKPGAGTTRTEYTPDDAQGGPVTSVKVTNAKGHAVTTTFDPGRSLALTVTDANNRVTRNDYDALGRLEKGWSPSRSAGGKPDVVIAYQSAIASKSVTLPAAVTTSTLKDDGTYSRQVTIYDGLLRQVQTQSEAHGPGRVVTDTTYDDHGLVDEQKGPYLAQGEPATALFLPRSETLVPSKVKFLYDGLERPYRESTYHAGEFKYATYTSYSDTSMYVNPAGSTAPRTRTYTDALGRVTSILHYKDASATAVGRTTTYTYDDRGYRTEVKDPAGNLWSYEYDARGRVKSTSDPDVGRTVTGYDDADRANKVTDAENRTTFTKYDELGRVTAVREGSETAAPVKSFTYDSLPGALGQPVASTRSTSQGDYINRVTGYDTEYRPTGTETVIPAAGPAAAGLSGTYAYGYTYTPTGKPLSVTLPAIGGLPKEKVVTRYNSDGLPESTSGLTWYTADVTYSPYGEPLRTVSGSQPYRVWTTNFIDPSTGRLQRTVTDRETADPHRITDSYYSYDQSGMITSNSRQLTDGSATPPWDTQCFTYDVMGELVNAWTSNIAPVDGKSCKASNGTTWGYRANYATSSGPVADAPDTASDATTPDTSLQSTLTATAPDASTVSTGTTAYRQSFTFDWLGNRATMTEHDPADATKNVTFKYGYGNTAGKQPHTLAWTTSNPMGQGSSYQYDAVGNTKVRDLSATTQSLNWTQENKPTTITNDGTTTTYVYDATGNRLLENSPSGSTLYLGETEVTTDATGKITRASRAYAHPGAPTVIRSTSNGATTGHKRNVMLADHLGTANTTIDITNTTQPVTRRAFKPYGELRGPKPTSWPDKRSYLGVGIDDAATGLTHIGAREYDQSSGRFLSADPVIDIADPLQMNGYAYSNNSPVSKSDPTGLMLNGDGMGGAPCTKPGGCVRDAPAKNNLKGGWESEGAGQADYDRDGYISVYPTVNIEAKWNRANDYIDAFYEEIDRLCTFRDGCADTSLPYHVVDINNVKGKACLAIGGNCPAGLSYGASVAMGALIAVAADGGEGPAGGIAFGGNRKSKKSSDCNQCFLAGTDVLLADGASKAIEDIEVGDEVLASDPETGETGPRKVTRLIVTEDDKSFNELSIAADRGVETLTATHEHPFWVPELGQWVEARNLAADMHLRKPDGSTVTVIANRPFSKHARTYNLTVDDLHTYYVLAGATPVLVHNSNCAPGTLPGTRFDVPEQPGIYTIHLNDGTKYVGSSTSSIRERVNKSMRSKHAVRRAGYAADDVVNVTYFTLPSGTSKTAIRRMEQTMMEGVKARGGTLLNRRDPEIEVPFGGYLP</sequence>
<proteinExistence type="predicted"/>
<dbReference type="InterPro" id="IPR003587">
    <property type="entry name" value="Hint_dom_N"/>
</dbReference>
<keyword evidence="6" id="KW-1185">Reference proteome</keyword>
<dbReference type="InterPro" id="IPR050708">
    <property type="entry name" value="T6SS_VgrG/RHS"/>
</dbReference>
<dbReference type="PANTHER" id="PTHR32305">
    <property type="match status" value="1"/>
</dbReference>
<dbReference type="SUPFAM" id="SSF51294">
    <property type="entry name" value="Hedgehog/intein (Hint) domain"/>
    <property type="match status" value="1"/>
</dbReference>
<dbReference type="SMART" id="SM00306">
    <property type="entry name" value="HintN"/>
    <property type="match status" value="1"/>
</dbReference>
<comment type="caution">
    <text evidence="5">The sequence shown here is derived from an EMBL/GenBank/DDBJ whole genome shotgun (WGS) entry which is preliminary data.</text>
</comment>
<feature type="compositionally biased region" description="Low complexity" evidence="2">
    <location>
        <begin position="940"/>
        <end position="955"/>
    </location>
</feature>
<dbReference type="EMBL" id="AEJB01000515">
    <property type="protein sequence ID" value="ELP63430.1"/>
    <property type="molecule type" value="Genomic_DNA"/>
</dbReference>
<evidence type="ECO:0000313" key="5">
    <source>
        <dbReference type="EMBL" id="ELP63430.1"/>
    </source>
</evidence>
<dbReference type="Proteomes" id="UP000010931">
    <property type="component" value="Unassembled WGS sequence"/>
</dbReference>
<dbReference type="Pfam" id="PF07591">
    <property type="entry name" value="PT-HINT"/>
    <property type="match status" value="1"/>
</dbReference>
<evidence type="ECO:0000256" key="1">
    <source>
        <dbReference type="ARBA" id="ARBA00022737"/>
    </source>
</evidence>
<dbReference type="PROSITE" id="PS50164">
    <property type="entry name" value="GIY_YIG"/>
    <property type="match status" value="1"/>
</dbReference>
<dbReference type="PROSITE" id="PS50818">
    <property type="entry name" value="INTEIN_C_TER"/>
    <property type="match status" value="1"/>
</dbReference>
<keyword evidence="1" id="KW-0677">Repeat</keyword>
<dbReference type="Pfam" id="PF25023">
    <property type="entry name" value="TEN_YD-shell"/>
    <property type="match status" value="1"/>
</dbReference>
<feature type="signal peptide" evidence="3">
    <location>
        <begin position="1"/>
        <end position="23"/>
    </location>
</feature>
<dbReference type="Gene3D" id="2.180.10.10">
    <property type="entry name" value="RHS repeat-associated core"/>
    <property type="match status" value="2"/>
</dbReference>
<dbReference type="InterPro" id="IPR006141">
    <property type="entry name" value="Intein_N"/>
</dbReference>
<feature type="region of interest" description="Disordered" evidence="2">
    <location>
        <begin position="937"/>
        <end position="957"/>
    </location>
</feature>
<keyword evidence="3" id="KW-0732">Signal</keyword>
<dbReference type="InterPro" id="IPR022385">
    <property type="entry name" value="Rhs_assc_core"/>
</dbReference>
<dbReference type="InterPro" id="IPR036844">
    <property type="entry name" value="Hint_dom_sf"/>
</dbReference>
<dbReference type="NCBIfam" id="TIGR03696">
    <property type="entry name" value="Rhs_assc_core"/>
    <property type="match status" value="1"/>
</dbReference>
<protein>
    <submittedName>
        <fullName evidence="5">RHS repeat-associated core domain protein</fullName>
    </submittedName>
</protein>
<dbReference type="Gene3D" id="2.170.16.10">
    <property type="entry name" value="Hedgehog/Intein (Hint) domain"/>
    <property type="match status" value="1"/>
</dbReference>
<dbReference type="NCBIfam" id="TIGR01443">
    <property type="entry name" value="intein_Cterm"/>
    <property type="match status" value="1"/>
</dbReference>
<evidence type="ECO:0000259" key="4">
    <source>
        <dbReference type="PROSITE" id="PS50164"/>
    </source>
</evidence>
<dbReference type="InterPro" id="IPR056823">
    <property type="entry name" value="TEN-like_YD-shell"/>
</dbReference>
<dbReference type="CDD" id="cd00081">
    <property type="entry name" value="Hint"/>
    <property type="match status" value="1"/>
</dbReference>
<dbReference type="InterPro" id="IPR000305">
    <property type="entry name" value="GIY-YIG_endonuc"/>
</dbReference>
<feature type="chain" id="PRO_5038520923" evidence="3">
    <location>
        <begin position="24"/>
        <end position="1663"/>
    </location>
</feature>
<dbReference type="STRING" id="85558.T45_01486"/>
<dbReference type="InterPro" id="IPR030934">
    <property type="entry name" value="Intein_C"/>
</dbReference>
<name>L7EYI8_STRT8</name>
<dbReference type="PATRIC" id="fig|698760.3.peg.7677"/>
<dbReference type="PANTHER" id="PTHR32305:SF17">
    <property type="entry name" value="TRNA NUCLEASE WAPA"/>
    <property type="match status" value="1"/>
</dbReference>
<evidence type="ECO:0000256" key="3">
    <source>
        <dbReference type="SAM" id="SignalP"/>
    </source>
</evidence>
<reference evidence="5 6" key="1">
    <citation type="journal article" date="2011" name="Plasmid">
        <title>Streptomyces turgidiscabies Car8 contains a modular pathogenicity island that shares virulence genes with other actinobacterial plant pathogens.</title>
        <authorList>
            <person name="Huguet-Tapia J.C."/>
            <person name="Badger J.H."/>
            <person name="Loria R."/>
            <person name="Pettis G.S."/>
        </authorList>
    </citation>
    <scope>NUCLEOTIDE SEQUENCE [LARGE SCALE GENOMIC DNA]</scope>
    <source>
        <strain evidence="5 6">Car8</strain>
    </source>
</reference>
<evidence type="ECO:0000256" key="2">
    <source>
        <dbReference type="SAM" id="MobiDB-lite"/>
    </source>
</evidence>
<feature type="domain" description="GIY-YIG" evidence="4">
    <location>
        <begin position="1564"/>
        <end position="1649"/>
    </location>
</feature>
<organism evidence="5 6">
    <name type="scientific">Streptomyces turgidiscabies (strain Car8)</name>
    <dbReference type="NCBI Taxonomy" id="698760"/>
    <lineage>
        <taxon>Bacteria</taxon>
        <taxon>Bacillati</taxon>
        <taxon>Actinomycetota</taxon>
        <taxon>Actinomycetes</taxon>
        <taxon>Kitasatosporales</taxon>
        <taxon>Streptomycetaceae</taxon>
        <taxon>Streptomyces</taxon>
    </lineage>
</organism>
<dbReference type="InterPro" id="IPR006530">
    <property type="entry name" value="YD"/>
</dbReference>
<dbReference type="PROSITE" id="PS50817">
    <property type="entry name" value="INTEIN_N_TER"/>
    <property type="match status" value="1"/>
</dbReference>
<dbReference type="NCBIfam" id="TIGR01643">
    <property type="entry name" value="YD_repeat_2x"/>
    <property type="match status" value="2"/>
</dbReference>
<accession>L7EYI8</accession>
<gene>
    <name evidence="5" type="ORF">STRTUCAR8_06949</name>
</gene>
<evidence type="ECO:0000313" key="6">
    <source>
        <dbReference type="Proteomes" id="UP000010931"/>
    </source>
</evidence>